<evidence type="ECO:0000313" key="2">
    <source>
        <dbReference type="Proteomes" id="UP000037392"/>
    </source>
</evidence>
<evidence type="ECO:0000313" key="1">
    <source>
        <dbReference type="EMBL" id="KMW21806.1"/>
    </source>
</evidence>
<gene>
    <name evidence="1" type="ORF">HMPREF9470_01555</name>
</gene>
<protein>
    <submittedName>
        <fullName evidence="1">Uncharacterized protein</fullName>
    </submittedName>
</protein>
<dbReference type="InterPro" id="IPR036754">
    <property type="entry name" value="YbaK/aa-tRNA-synt-asso_dom_sf"/>
</dbReference>
<dbReference type="GO" id="GO:0002161">
    <property type="term" value="F:aminoacyl-tRNA deacylase activity"/>
    <property type="evidence" value="ECO:0007669"/>
    <property type="project" value="InterPro"/>
</dbReference>
<comment type="caution">
    <text evidence="1">The sequence shown here is derived from an EMBL/GenBank/DDBJ whole genome shotgun (WGS) entry which is preliminary data.</text>
</comment>
<dbReference type="SUPFAM" id="SSF55826">
    <property type="entry name" value="YbaK/ProRS associated domain"/>
    <property type="match status" value="1"/>
</dbReference>
<reference evidence="1 2" key="1">
    <citation type="submission" date="2011-04" db="EMBL/GenBank/DDBJ databases">
        <title>The Genome Sequence of Clostridium citroniae WAL-19142.</title>
        <authorList>
            <consortium name="The Broad Institute Genome Sequencing Platform"/>
            <person name="Earl A."/>
            <person name="Ward D."/>
            <person name="Feldgarden M."/>
            <person name="Gevers D."/>
            <person name="Warren Y.A."/>
            <person name="Tyrrell K.L."/>
            <person name="Citron D.M."/>
            <person name="Goldstein E.J."/>
            <person name="Daigneault M."/>
            <person name="Allen-Vercoe E."/>
            <person name="Young S.K."/>
            <person name="Zeng Q."/>
            <person name="Gargeya S."/>
            <person name="Fitzgerald M."/>
            <person name="Haas B."/>
            <person name="Abouelleil A."/>
            <person name="Alvarado L."/>
            <person name="Arachchi H.M."/>
            <person name="Berlin A."/>
            <person name="Brown A."/>
            <person name="Chapman S.B."/>
            <person name="Chen Z."/>
            <person name="Dunbar C."/>
            <person name="Freedman E."/>
            <person name="Gearin G."/>
            <person name="Gellesch M."/>
            <person name="Goldberg J."/>
            <person name="Griggs A."/>
            <person name="Gujja S."/>
            <person name="Heilman E.R."/>
            <person name="Heiman D."/>
            <person name="Howarth C."/>
            <person name="Larson L."/>
            <person name="Lui A."/>
            <person name="MacDonald P.J."/>
            <person name="Mehta T."/>
            <person name="Montmayeur A."/>
            <person name="Murphy C."/>
            <person name="Neiman D."/>
            <person name="Pearson M."/>
            <person name="Priest M."/>
            <person name="Roberts A."/>
            <person name="Saif S."/>
            <person name="Shea T."/>
            <person name="Shenoy N."/>
            <person name="Sisk P."/>
            <person name="Stolte C."/>
            <person name="Sykes S."/>
            <person name="White J."/>
            <person name="Yandava C."/>
            <person name="Wortman J."/>
            <person name="Nusbaum C."/>
            <person name="Birren B."/>
        </authorList>
    </citation>
    <scope>NUCLEOTIDE SEQUENCE [LARGE SCALE GENOMIC DNA]</scope>
    <source>
        <strain evidence="1 2">WAL-19142</strain>
    </source>
</reference>
<sequence length="160" mass="18258">MITHSHTVSAVPSTYTSTHNLTYNLTYNPTSAPDPPYKIAPTRYIGRPSDPTGRISQEIRSYELLGSLLIPYIRLDHDAMPTVEACQEIDKLLALKVYKNLFLRNAQKTGFYLLMLPGSKKFKTSVLSRQQYSPIICETGIYENTSGYHARFRQYPCPYE</sequence>
<accession>A0A0J9CBJ9</accession>
<dbReference type="EMBL" id="ADLK01000013">
    <property type="protein sequence ID" value="KMW21806.1"/>
    <property type="molecule type" value="Genomic_DNA"/>
</dbReference>
<proteinExistence type="predicted"/>
<organism evidence="1 2">
    <name type="scientific">[Clostridium] citroniae WAL-19142</name>
    <dbReference type="NCBI Taxonomy" id="742734"/>
    <lineage>
        <taxon>Bacteria</taxon>
        <taxon>Bacillati</taxon>
        <taxon>Bacillota</taxon>
        <taxon>Clostridia</taxon>
        <taxon>Lachnospirales</taxon>
        <taxon>Lachnospiraceae</taxon>
        <taxon>Enterocloster</taxon>
    </lineage>
</organism>
<name>A0A0J9CBJ9_9FIRM</name>
<dbReference type="Proteomes" id="UP000037392">
    <property type="component" value="Unassembled WGS sequence"/>
</dbReference>
<dbReference type="PATRIC" id="fig|742734.4.peg.1663"/>
<dbReference type="AlphaFoldDB" id="A0A0J9CBJ9"/>
<dbReference type="Gene3D" id="3.90.960.10">
    <property type="entry name" value="YbaK/aminoacyl-tRNA synthetase-associated domain"/>
    <property type="match status" value="1"/>
</dbReference>